<protein>
    <submittedName>
        <fullName evidence="1">Uncharacterized protein</fullName>
    </submittedName>
</protein>
<proteinExistence type="predicted"/>
<reference evidence="1" key="1">
    <citation type="journal article" date="2014" name="Genome Biol. Evol.">
        <title>Pangenome evidence for extensive interdomain horizontal transfer affecting lineage core and shell genes in uncultured planktonic thaumarchaeota and euryarchaeota.</title>
        <authorList>
            <person name="Deschamps P."/>
            <person name="Zivanovic Y."/>
            <person name="Moreira D."/>
            <person name="Rodriguez-Valera F."/>
            <person name="Lopez-Garcia P."/>
        </authorList>
    </citation>
    <scope>NUCLEOTIDE SEQUENCE</scope>
</reference>
<dbReference type="EMBL" id="KF901010">
    <property type="protein sequence ID" value="AIF14764.1"/>
    <property type="molecule type" value="Genomic_DNA"/>
</dbReference>
<sequence length="260" mass="28793">MDDPVKVLNQLRSYVADGRLEISEVMAEELTSLLLSEKKRTLQRQELLVLALRDHANILEIRQKWKLSMKAAKTLSKESTKLSQMRAKEGLSGDDEAVLKIEDSMQTGRINLHLGNLRKALNGFSTAGKSGHIEAHLLSVEAFEKCKGSLKKATKVAKKLNNALGECGPVNRENGEFILISKNGLTTSVEKVTTSLERWIQPSLGLKQDVVISLTTRLQSLRKQIASIESGEQAANAKLQTAIDSLQPTVDYHEYSQSSR</sequence>
<dbReference type="AlphaFoldDB" id="A0A075HFM1"/>
<name>A0A075HFM1_9EURY</name>
<evidence type="ECO:0000313" key="1">
    <source>
        <dbReference type="EMBL" id="AIF14764.1"/>
    </source>
</evidence>
<organism evidence="1">
    <name type="scientific">uncultured marine group II/III euryarchaeote KM3_67_H09</name>
    <dbReference type="NCBI Taxonomy" id="1456486"/>
    <lineage>
        <taxon>Archaea</taxon>
        <taxon>Methanobacteriati</taxon>
        <taxon>Methanobacteriota</taxon>
        <taxon>environmental samples</taxon>
    </lineage>
</organism>
<accession>A0A075HFM1</accession>